<dbReference type="Proteomes" id="UP001519887">
    <property type="component" value="Unassembled WGS sequence"/>
</dbReference>
<comment type="caution">
    <text evidence="1">The sequence shown here is derived from an EMBL/GenBank/DDBJ whole genome shotgun (WGS) entry which is preliminary data.</text>
</comment>
<evidence type="ECO:0008006" key="3">
    <source>
        <dbReference type="Google" id="ProtNLM"/>
    </source>
</evidence>
<organism evidence="1 2">
    <name type="scientific">Paenibacillus sepulcri</name>
    <dbReference type="NCBI Taxonomy" id="359917"/>
    <lineage>
        <taxon>Bacteria</taxon>
        <taxon>Bacillati</taxon>
        <taxon>Bacillota</taxon>
        <taxon>Bacilli</taxon>
        <taxon>Bacillales</taxon>
        <taxon>Paenibacillaceae</taxon>
        <taxon>Paenibacillus</taxon>
    </lineage>
</organism>
<reference evidence="1 2" key="1">
    <citation type="submission" date="2021-07" db="EMBL/GenBank/DDBJ databases">
        <title>Paenibacillus radiodurans sp. nov., isolated from the southeastern edge of Tengger Desert.</title>
        <authorList>
            <person name="Zhang G."/>
        </authorList>
    </citation>
    <scope>NUCLEOTIDE SEQUENCE [LARGE SCALE GENOMIC DNA]</scope>
    <source>
        <strain evidence="1 2">CCM 7311</strain>
    </source>
</reference>
<evidence type="ECO:0000313" key="2">
    <source>
        <dbReference type="Proteomes" id="UP001519887"/>
    </source>
</evidence>
<dbReference type="EMBL" id="JAHZIK010000092">
    <property type="protein sequence ID" value="MBW7453583.1"/>
    <property type="molecule type" value="Genomic_DNA"/>
</dbReference>
<gene>
    <name evidence="1" type="ORF">K0U00_05965</name>
</gene>
<dbReference type="RefSeq" id="WP_379113608.1">
    <property type="nucleotide sequence ID" value="NZ_JBHLVU010000013.1"/>
</dbReference>
<evidence type="ECO:0000313" key="1">
    <source>
        <dbReference type="EMBL" id="MBW7453583.1"/>
    </source>
</evidence>
<protein>
    <recommendedName>
        <fullName evidence="3">Ferric siderophore reductase C-terminal domain-containing protein</fullName>
    </recommendedName>
</protein>
<accession>A0ABS7BY50</accession>
<name>A0ABS7BY50_9BACL</name>
<proteinExistence type="predicted"/>
<sequence>METRPEVLARFNHDYKLQTELLGAEVFNLRRNPFYHIPRYIESPYKPGEQIMMRSSCCMYYCQEDGQMCYTCPRLTSGERNEMKEKIMAAAK</sequence>
<keyword evidence="2" id="KW-1185">Reference proteome</keyword>